<dbReference type="PANTHER" id="PTHR28219:SF1">
    <property type="entry name" value="UPF0642 PROTEIN YBL028C"/>
    <property type="match status" value="1"/>
</dbReference>
<organism evidence="3 4">
    <name type="scientific">Thermothielavioides terrestris</name>
    <dbReference type="NCBI Taxonomy" id="2587410"/>
    <lineage>
        <taxon>Eukaryota</taxon>
        <taxon>Fungi</taxon>
        <taxon>Dikarya</taxon>
        <taxon>Ascomycota</taxon>
        <taxon>Pezizomycotina</taxon>
        <taxon>Sordariomycetes</taxon>
        <taxon>Sordariomycetidae</taxon>
        <taxon>Sordariales</taxon>
        <taxon>Chaetomiaceae</taxon>
        <taxon>Thermothielavioides</taxon>
    </lineage>
</organism>
<name>A0A446BU47_9PEZI</name>
<reference evidence="3 4" key="1">
    <citation type="submission" date="2018-04" db="EMBL/GenBank/DDBJ databases">
        <authorList>
            <person name="Huttner S."/>
            <person name="Dainat J."/>
        </authorList>
    </citation>
    <scope>NUCLEOTIDE SEQUENCE [LARGE SCALE GENOMIC DNA]</scope>
</reference>
<evidence type="ECO:0000259" key="2">
    <source>
        <dbReference type="Pfam" id="PF10338"/>
    </source>
</evidence>
<evidence type="ECO:0000313" key="4">
    <source>
        <dbReference type="Proteomes" id="UP000289323"/>
    </source>
</evidence>
<dbReference type="PANTHER" id="PTHR28219">
    <property type="entry name" value="UPF0642 PROTEIN YBL028C"/>
    <property type="match status" value="1"/>
</dbReference>
<sequence>MAKSSRASTIKKNNQRLKKNVFGPVEAARAERLSAKLLALAAQPKPQRDVEMNEAPTDESKDTATEKMDTMDVDGAKPASKKPNSKRKRVEKRRGKKSSIVFPTRGPKRNKK</sequence>
<gene>
    <name evidence="3" type="ORF">TT172_LOCUS8465</name>
</gene>
<feature type="domain" description="DUF2423" evidence="2">
    <location>
        <begin position="1"/>
        <end position="44"/>
    </location>
</feature>
<feature type="compositionally biased region" description="Basic and acidic residues" evidence="1">
    <location>
        <begin position="58"/>
        <end position="70"/>
    </location>
</feature>
<evidence type="ECO:0000313" key="3">
    <source>
        <dbReference type="EMBL" id="SPQ26046.1"/>
    </source>
</evidence>
<dbReference type="Proteomes" id="UP000289323">
    <property type="component" value="Unassembled WGS sequence"/>
</dbReference>
<feature type="compositionally biased region" description="Polar residues" evidence="1">
    <location>
        <begin position="1"/>
        <end position="12"/>
    </location>
</feature>
<accession>A0A446BU47</accession>
<dbReference type="EMBL" id="OUUZ01000016">
    <property type="protein sequence ID" value="SPQ26046.1"/>
    <property type="molecule type" value="Genomic_DNA"/>
</dbReference>
<dbReference type="AlphaFoldDB" id="A0A446BU47"/>
<feature type="region of interest" description="Disordered" evidence="1">
    <location>
        <begin position="39"/>
        <end position="112"/>
    </location>
</feature>
<dbReference type="InterPro" id="IPR019434">
    <property type="entry name" value="DUF2423"/>
</dbReference>
<feature type="compositionally biased region" description="Basic residues" evidence="1">
    <location>
        <begin position="79"/>
        <end position="97"/>
    </location>
</feature>
<feature type="region of interest" description="Disordered" evidence="1">
    <location>
        <begin position="1"/>
        <end position="23"/>
    </location>
</feature>
<proteinExistence type="predicted"/>
<dbReference type="Pfam" id="PF10338">
    <property type="entry name" value="YBL028C_N"/>
    <property type="match status" value="1"/>
</dbReference>
<dbReference type="GO" id="GO:0030687">
    <property type="term" value="C:preribosome, large subunit precursor"/>
    <property type="evidence" value="ECO:0007669"/>
    <property type="project" value="TreeGrafter"/>
</dbReference>
<evidence type="ECO:0000256" key="1">
    <source>
        <dbReference type="SAM" id="MobiDB-lite"/>
    </source>
</evidence>
<protein>
    <submittedName>
        <fullName evidence="3">7e3172d8-42e1-492b-a18a-687595617700</fullName>
    </submittedName>
</protein>